<reference evidence="1 2" key="1">
    <citation type="submission" date="2024-04" db="EMBL/GenBank/DDBJ databases">
        <title>Human intestinal bacterial collection.</title>
        <authorList>
            <person name="Pauvert C."/>
            <person name="Hitch T.C.A."/>
            <person name="Clavel T."/>
        </authorList>
    </citation>
    <scope>NUCLEOTIDE SEQUENCE [LARGE SCALE GENOMIC DNA]</scope>
    <source>
        <strain evidence="1 2">CLA-KB-H42</strain>
    </source>
</reference>
<organism evidence="1 2">
    <name type="scientific">Raoultibacter massiliensis</name>
    <dbReference type="NCBI Taxonomy" id="1852371"/>
    <lineage>
        <taxon>Bacteria</taxon>
        <taxon>Bacillati</taxon>
        <taxon>Actinomycetota</taxon>
        <taxon>Coriobacteriia</taxon>
        <taxon>Eggerthellales</taxon>
        <taxon>Eggerthellaceae</taxon>
        <taxon>Raoultibacter</taxon>
    </lineage>
</organism>
<evidence type="ECO:0000313" key="2">
    <source>
        <dbReference type="Proteomes" id="UP001487305"/>
    </source>
</evidence>
<evidence type="ECO:0000313" key="1">
    <source>
        <dbReference type="EMBL" id="MEQ3362150.1"/>
    </source>
</evidence>
<dbReference type="RefSeq" id="WP_102373691.1">
    <property type="nucleotide sequence ID" value="NZ_JBBNOP010000002.1"/>
</dbReference>
<proteinExistence type="predicted"/>
<sequence length="205" mass="23915">MTEKVFSERIFPRYEPESVVKKQMEAFSDPTIPNFSLLNLSCFAKEYFKDDSFEKEYIKSFLQAVKVLAREGRKDTNRPEGQFFFNYSYALPVLYMTRHCMELTLKRAIRRKGGNPAATHDLKRLWEDFLSMVPAERTVEDHQAIENMGLFVKALSDIDGTGFDLRYPKDKKGGQYTQDRPLFIDNEQTACYLNSFVKQLELVCV</sequence>
<dbReference type="Gene3D" id="1.20.120.330">
    <property type="entry name" value="Nucleotidyltransferases domain 2"/>
    <property type="match status" value="1"/>
</dbReference>
<protein>
    <submittedName>
        <fullName evidence="1">HEPN domain-containing protein</fullName>
    </submittedName>
</protein>
<dbReference type="EMBL" id="JBBNOP010000002">
    <property type="protein sequence ID" value="MEQ3362150.1"/>
    <property type="molecule type" value="Genomic_DNA"/>
</dbReference>
<name>A0ABV1JBE4_9ACTN</name>
<gene>
    <name evidence="1" type="ORF">AAA083_04065</name>
</gene>
<comment type="caution">
    <text evidence="1">The sequence shown here is derived from an EMBL/GenBank/DDBJ whole genome shotgun (WGS) entry which is preliminary data.</text>
</comment>
<accession>A0ABV1JBE4</accession>
<dbReference type="Proteomes" id="UP001487305">
    <property type="component" value="Unassembled WGS sequence"/>
</dbReference>
<keyword evidence="2" id="KW-1185">Reference proteome</keyword>